<keyword evidence="1" id="KW-0812">Transmembrane</keyword>
<feature type="transmembrane region" description="Helical" evidence="1">
    <location>
        <begin position="12"/>
        <end position="34"/>
    </location>
</feature>
<gene>
    <name evidence="3" type="ORF">SGRAN_0966</name>
</gene>
<evidence type="ECO:0000259" key="2">
    <source>
        <dbReference type="Pfam" id="PF04235"/>
    </source>
</evidence>
<dbReference type="RefSeq" id="WP_067181116.1">
    <property type="nucleotide sequence ID" value="NZ_CP012199.1"/>
</dbReference>
<feature type="transmembrane region" description="Helical" evidence="1">
    <location>
        <begin position="361"/>
        <end position="384"/>
    </location>
</feature>
<dbReference type="Proteomes" id="UP000058599">
    <property type="component" value="Chromosome"/>
</dbReference>
<evidence type="ECO:0000313" key="4">
    <source>
        <dbReference type="Proteomes" id="UP000058599"/>
    </source>
</evidence>
<feature type="transmembrane region" description="Helical" evidence="1">
    <location>
        <begin position="111"/>
        <end position="136"/>
    </location>
</feature>
<evidence type="ECO:0000313" key="3">
    <source>
        <dbReference type="EMBL" id="AMG73360.1"/>
    </source>
</evidence>
<proteinExistence type="predicted"/>
<dbReference type="PANTHER" id="PTHR30590:SF2">
    <property type="entry name" value="INNER MEMBRANE PROTEIN"/>
    <property type="match status" value="1"/>
</dbReference>
<reference evidence="3 4" key="1">
    <citation type="journal article" date="2016" name="BMC Genomics">
        <title>Genomic analysis of the nitrate-respiring Sphingopyxis granuli (formerly Sphingomonas macrogoltabida) strain TFA.</title>
        <authorList>
            <person name="Garcia-Romero I."/>
            <person name="Perez-Pulido A.J."/>
            <person name="Gonzalez-Flores Y.E."/>
            <person name="Reyes-Ramirez F."/>
            <person name="Santero E."/>
            <person name="Floriano B."/>
        </authorList>
    </citation>
    <scope>NUCLEOTIDE SEQUENCE [LARGE SCALE GENOMIC DNA]</scope>
    <source>
        <strain evidence="3 4">TFA</strain>
    </source>
</reference>
<dbReference type="EMBL" id="CP012199">
    <property type="protein sequence ID" value="AMG73360.1"/>
    <property type="molecule type" value="Genomic_DNA"/>
</dbReference>
<keyword evidence="4" id="KW-1185">Reference proteome</keyword>
<feature type="transmembrane region" description="Helical" evidence="1">
    <location>
        <begin position="296"/>
        <end position="320"/>
    </location>
</feature>
<accession>A0AA86L306</accession>
<dbReference type="InterPro" id="IPR007349">
    <property type="entry name" value="DUF418"/>
</dbReference>
<organism evidence="3 4">
    <name type="scientific">Sphingopyxis granuli</name>
    <dbReference type="NCBI Taxonomy" id="267128"/>
    <lineage>
        <taxon>Bacteria</taxon>
        <taxon>Pseudomonadati</taxon>
        <taxon>Pseudomonadota</taxon>
        <taxon>Alphaproteobacteria</taxon>
        <taxon>Sphingomonadales</taxon>
        <taxon>Sphingomonadaceae</taxon>
        <taxon>Sphingopyxis</taxon>
    </lineage>
</organism>
<dbReference type="Pfam" id="PF04235">
    <property type="entry name" value="DUF418"/>
    <property type="match status" value="1"/>
</dbReference>
<feature type="transmembrane region" description="Helical" evidence="1">
    <location>
        <begin position="226"/>
        <end position="247"/>
    </location>
</feature>
<keyword evidence="1" id="KW-0472">Membrane</keyword>
<dbReference type="InterPro" id="IPR052529">
    <property type="entry name" value="Bact_Transport_Assoc"/>
</dbReference>
<protein>
    <recommendedName>
        <fullName evidence="2">DUF418 domain-containing protein</fullName>
    </recommendedName>
</protein>
<feature type="transmembrane region" description="Helical" evidence="1">
    <location>
        <begin position="268"/>
        <end position="284"/>
    </location>
</feature>
<feature type="transmembrane region" description="Helical" evidence="1">
    <location>
        <begin position="148"/>
        <end position="169"/>
    </location>
</feature>
<keyword evidence="1" id="KW-1133">Transmembrane helix</keyword>
<sequence>MDKQDGAPAQRLVTLDALRGFAVMGILAMNIVAFAMPEAAYISPKAYGGGTPADLAGWAIGFILFDGKMRGLFSILFGASMLLIVERARASGQDAAAVHYRRMAWLAVFGFAHYLFLWWGDILFLYACIGCIAFAFRDWEARRLIRWAVGLFALGTLLMTSLFGAQLVLAQAVDDPDAPAAMAAAGRDVIAGYVGLGDAVDAELALYRGGYLPILAERLGHADTPLLMVLMSALETLPLMMIGMALLRSGFLAGRWESAAYRRTALRWLPPGLLLTILLAWVQWRGGFDYLLSLNIFLAWAQPARLMMTIGYVALLVLLIRRHAASGWIARVAAAGQAAFSNYIGTSLVMTSLFYGYGLGLFGAVGRLPLYLFVIGASALMLLWSKPWLARFRYGPLEWLWRSLARGAVQPMRRASPAQ</sequence>
<dbReference type="KEGG" id="sgi:SGRAN_0966"/>
<name>A0AA86L306_9SPHN</name>
<dbReference type="PANTHER" id="PTHR30590">
    <property type="entry name" value="INNER MEMBRANE PROTEIN"/>
    <property type="match status" value="1"/>
</dbReference>
<feature type="domain" description="DUF418" evidence="2">
    <location>
        <begin position="247"/>
        <end position="407"/>
    </location>
</feature>
<dbReference type="AlphaFoldDB" id="A0AA86L306"/>
<evidence type="ECO:0000256" key="1">
    <source>
        <dbReference type="SAM" id="Phobius"/>
    </source>
</evidence>
<feature type="transmembrane region" description="Helical" evidence="1">
    <location>
        <begin position="332"/>
        <end position="355"/>
    </location>
</feature>